<keyword evidence="1 4" id="KW-0808">Transferase</keyword>
<gene>
    <name evidence="4" type="primary">glk</name>
    <name evidence="4" type="ORF">ALP8811_01129</name>
</gene>
<accession>A0A2R8AJR0</accession>
<organism evidence="4 5">
    <name type="scientific">Aliiroseovarius pelagivivens</name>
    <dbReference type="NCBI Taxonomy" id="1639690"/>
    <lineage>
        <taxon>Bacteria</taxon>
        <taxon>Pseudomonadati</taxon>
        <taxon>Pseudomonadota</taxon>
        <taxon>Alphaproteobacteria</taxon>
        <taxon>Rhodobacterales</taxon>
        <taxon>Paracoccaceae</taxon>
        <taxon>Aliiroseovarius</taxon>
    </lineage>
</organism>
<reference evidence="4 5" key="1">
    <citation type="submission" date="2018-03" db="EMBL/GenBank/DDBJ databases">
        <authorList>
            <person name="Keele B.F."/>
        </authorList>
    </citation>
    <scope>NUCLEOTIDE SEQUENCE [LARGE SCALE GENOMIC DNA]</scope>
    <source>
        <strain evidence="4 5">CECT 8811</strain>
    </source>
</reference>
<protein>
    <submittedName>
        <fullName evidence="4">Glucokinase</fullName>
        <ecNumber evidence="4">2.7.1.2</ecNumber>
    </submittedName>
</protein>
<dbReference type="PANTHER" id="PTHR47690">
    <property type="entry name" value="GLUCOKINASE"/>
    <property type="match status" value="1"/>
</dbReference>
<dbReference type="Proteomes" id="UP000244911">
    <property type="component" value="Unassembled WGS sequence"/>
</dbReference>
<evidence type="ECO:0000313" key="5">
    <source>
        <dbReference type="Proteomes" id="UP000244911"/>
    </source>
</evidence>
<proteinExistence type="inferred from homology"/>
<evidence type="ECO:0000256" key="2">
    <source>
        <dbReference type="ARBA" id="ARBA00022777"/>
    </source>
</evidence>
<dbReference type="EC" id="2.7.1.2" evidence="4"/>
<dbReference type="Gene3D" id="3.40.367.20">
    <property type="match status" value="1"/>
</dbReference>
<dbReference type="AlphaFoldDB" id="A0A2R8AJR0"/>
<dbReference type="Gene3D" id="3.30.420.40">
    <property type="match status" value="1"/>
</dbReference>
<dbReference type="GO" id="GO:0005524">
    <property type="term" value="F:ATP binding"/>
    <property type="evidence" value="ECO:0007669"/>
    <property type="project" value="InterPro"/>
</dbReference>
<dbReference type="GO" id="GO:0004340">
    <property type="term" value="F:glucokinase activity"/>
    <property type="evidence" value="ECO:0007669"/>
    <property type="project" value="UniProtKB-EC"/>
</dbReference>
<dbReference type="GO" id="GO:0006096">
    <property type="term" value="P:glycolytic process"/>
    <property type="evidence" value="ECO:0007669"/>
    <property type="project" value="InterPro"/>
</dbReference>
<dbReference type="Pfam" id="PF02685">
    <property type="entry name" value="Glucokinase"/>
    <property type="match status" value="1"/>
</dbReference>
<evidence type="ECO:0000256" key="1">
    <source>
        <dbReference type="ARBA" id="ARBA00022679"/>
    </source>
</evidence>
<dbReference type="GO" id="GO:0005536">
    <property type="term" value="F:D-glucose binding"/>
    <property type="evidence" value="ECO:0007669"/>
    <property type="project" value="InterPro"/>
</dbReference>
<dbReference type="EMBL" id="OMOI01000001">
    <property type="protein sequence ID" value="SPF76129.1"/>
    <property type="molecule type" value="Genomic_DNA"/>
</dbReference>
<keyword evidence="2 4" id="KW-0418">Kinase</keyword>
<dbReference type="CDD" id="cd24008">
    <property type="entry name" value="ASKHA_NBD_GLK"/>
    <property type="match status" value="1"/>
</dbReference>
<dbReference type="RefSeq" id="WP_108856164.1">
    <property type="nucleotide sequence ID" value="NZ_OMOI01000001.1"/>
</dbReference>
<evidence type="ECO:0000313" key="4">
    <source>
        <dbReference type="EMBL" id="SPF76129.1"/>
    </source>
</evidence>
<dbReference type="InterPro" id="IPR003836">
    <property type="entry name" value="Glucokinase"/>
</dbReference>
<dbReference type="OrthoDB" id="9800595at2"/>
<name>A0A2R8AJR0_9RHOB</name>
<evidence type="ECO:0000256" key="3">
    <source>
        <dbReference type="RuleBase" id="RU004046"/>
    </source>
</evidence>
<comment type="similarity">
    <text evidence="3">Belongs to the bacterial glucokinase family.</text>
</comment>
<dbReference type="GO" id="GO:0005829">
    <property type="term" value="C:cytosol"/>
    <property type="evidence" value="ECO:0007669"/>
    <property type="project" value="TreeGrafter"/>
</dbReference>
<keyword evidence="5" id="KW-1185">Reference proteome</keyword>
<sequence>MPHHSIVADVGGTNTRVAIALDGQVAPDSIQKFANAGHESLTEILTAYRKDHDVVKFEQVAVAIAGPVRDGQGCLTNLDWTIDCASLTRATGAPDAHVLNDLQAQAHAVGSLAPASVEDIQTGQNASPEAAHLVVGIGTGFNSAVAYQAPGGTLVPPAESGHATLPVSTADQFAFAEYLRSRFGHAAIEDALSGRGLGHCHDWFCHQVGHPIGAKSAQVFAAAAAGDQMAKDSINLFSCILGTVLGDLALTTLPFGGIYLVGGMSRAITPWLGQTGFEAAWQDKGRFGPFLDQFPIRLVTDDYAALTGCASFLEKLRVAH</sequence>
<dbReference type="PANTHER" id="PTHR47690:SF1">
    <property type="entry name" value="GLUCOKINASE"/>
    <property type="match status" value="1"/>
</dbReference>
<dbReference type="InterPro" id="IPR043129">
    <property type="entry name" value="ATPase_NBD"/>
</dbReference>
<dbReference type="SUPFAM" id="SSF53067">
    <property type="entry name" value="Actin-like ATPase domain"/>
    <property type="match status" value="1"/>
</dbReference>
<dbReference type="InterPro" id="IPR050201">
    <property type="entry name" value="Bacterial_glucokinase"/>
</dbReference>